<evidence type="ECO:0000256" key="1">
    <source>
        <dbReference type="SAM" id="MobiDB-lite"/>
    </source>
</evidence>
<dbReference type="OrthoDB" id="2155541at2759"/>
<keyword evidence="3" id="KW-1185">Reference proteome</keyword>
<feature type="region of interest" description="Disordered" evidence="1">
    <location>
        <begin position="373"/>
        <end position="402"/>
    </location>
</feature>
<organism evidence="2 3">
    <name type="scientific">Anaeromyces robustus</name>
    <dbReference type="NCBI Taxonomy" id="1754192"/>
    <lineage>
        <taxon>Eukaryota</taxon>
        <taxon>Fungi</taxon>
        <taxon>Fungi incertae sedis</taxon>
        <taxon>Chytridiomycota</taxon>
        <taxon>Chytridiomycota incertae sedis</taxon>
        <taxon>Neocallimastigomycetes</taxon>
        <taxon>Neocallimastigales</taxon>
        <taxon>Neocallimastigaceae</taxon>
        <taxon>Anaeromyces</taxon>
    </lineage>
</organism>
<feature type="compositionally biased region" description="Basic residues" evidence="1">
    <location>
        <begin position="389"/>
        <end position="398"/>
    </location>
</feature>
<name>A0A1Y1VE04_9FUNG</name>
<reference evidence="2 3" key="2">
    <citation type="submission" date="2016-08" db="EMBL/GenBank/DDBJ databases">
        <title>Pervasive Adenine N6-methylation of Active Genes in Fungi.</title>
        <authorList>
            <consortium name="DOE Joint Genome Institute"/>
            <person name="Mondo S.J."/>
            <person name="Dannebaum R.O."/>
            <person name="Kuo R.C."/>
            <person name="Labutti K."/>
            <person name="Haridas S."/>
            <person name="Kuo A."/>
            <person name="Salamov A."/>
            <person name="Ahrendt S.R."/>
            <person name="Lipzen A."/>
            <person name="Sullivan W."/>
            <person name="Andreopoulos W.B."/>
            <person name="Clum A."/>
            <person name="Lindquist E."/>
            <person name="Daum C."/>
            <person name="Ramamoorthy G.K."/>
            <person name="Gryganskyi A."/>
            <person name="Culley D."/>
            <person name="Magnuson J.K."/>
            <person name="James T.Y."/>
            <person name="O'Malley M.A."/>
            <person name="Stajich J.E."/>
            <person name="Spatafora J.W."/>
            <person name="Visel A."/>
            <person name="Grigoriev I.V."/>
        </authorList>
    </citation>
    <scope>NUCLEOTIDE SEQUENCE [LARGE SCALE GENOMIC DNA]</scope>
    <source>
        <strain evidence="2 3">S4</strain>
    </source>
</reference>
<dbReference type="PANTHER" id="PTHR15977">
    <property type="entry name" value="CILIA- AND FLAGELLA-ASSOCIATED PROTEIN 46"/>
    <property type="match status" value="1"/>
</dbReference>
<dbReference type="InterPro" id="IPR039586">
    <property type="entry name" value="CFAP46"/>
</dbReference>
<dbReference type="GO" id="GO:0035082">
    <property type="term" value="P:axoneme assembly"/>
    <property type="evidence" value="ECO:0007669"/>
    <property type="project" value="InterPro"/>
</dbReference>
<dbReference type="EMBL" id="MCFG01000727">
    <property type="protein sequence ID" value="ORX52273.1"/>
    <property type="molecule type" value="Genomic_DNA"/>
</dbReference>
<evidence type="ECO:0000313" key="2">
    <source>
        <dbReference type="EMBL" id="ORX52273.1"/>
    </source>
</evidence>
<evidence type="ECO:0000313" key="3">
    <source>
        <dbReference type="Proteomes" id="UP000193944"/>
    </source>
</evidence>
<comment type="caution">
    <text evidence="2">The sequence shown here is derived from an EMBL/GenBank/DDBJ whole genome shotgun (WGS) entry which is preliminary data.</text>
</comment>
<gene>
    <name evidence="2" type="ORF">BCR32DRAFT_273581</name>
</gene>
<dbReference type="Proteomes" id="UP000193944">
    <property type="component" value="Unassembled WGS sequence"/>
</dbReference>
<accession>A0A1Y1VE04</accession>
<dbReference type="GO" id="GO:0060294">
    <property type="term" value="P:cilium movement involved in cell motility"/>
    <property type="evidence" value="ECO:0007669"/>
    <property type="project" value="InterPro"/>
</dbReference>
<dbReference type="PANTHER" id="PTHR15977:SF15">
    <property type="entry name" value="CILIA- AND FLAGELLA-ASSOCIATED PROTEIN 46"/>
    <property type="match status" value="1"/>
</dbReference>
<proteinExistence type="predicted"/>
<sequence>MDLIKNLPSNIQLLILQHSSSKKQLLAGKIKASPNKKASTLNSTINPEESINIENSSSFSIQFNVNYHKWESLIENFTHVLYNFENSSYVIDKIIEEIVTSRIAVDDLKREKTENEALLMENNISDEKSTVIENDSFDTSQTNEKKIKSSLPPLGNVKTNIGISSETLNIEENVSFKNLSALKTSNGNNCNNNIDKSNNTFNNINNNINKEEKIDISLNEAINNPDFLTANHIKKIKNIINSNNRDELFEKMDDTVKSLFKDNKDKFFDLYNILYQIFEYLYPILNEIRNNLNDNKPNIEQKKKKKKKDKIVDNDVSFDVHTILCCDTSFFNIPIEAYIYYMFNDINIVNRDFSTNLLFHRLLTQSYQNNIMNDSESMNETNKPESKNKKDKNNKKNKKENPIENGISVFNSFNYVLNGINNKTEHSLISIPYFKNLIKKYKMTKWNGIASYMPSYKEILFYVNSPSFIYISYTPLFVKLKTELINQNLSNTKTAFFLDYSDIVDKNKVKDIRKLNKSDEFMLLLSLQGINNVCYQPYCSSLTINDIIFKTIIDTTKPVDVLFYSLFIKNQISRINFRLYGIPNIINTKNIPDSQ</sequence>
<protein>
    <submittedName>
        <fullName evidence="2">Uncharacterized protein</fullName>
    </submittedName>
</protein>
<dbReference type="AlphaFoldDB" id="A0A1Y1VE04"/>
<reference evidence="2 3" key="1">
    <citation type="submission" date="2016-08" db="EMBL/GenBank/DDBJ databases">
        <title>A Parts List for Fungal Cellulosomes Revealed by Comparative Genomics.</title>
        <authorList>
            <consortium name="DOE Joint Genome Institute"/>
            <person name="Haitjema C.H."/>
            <person name="Gilmore S.P."/>
            <person name="Henske J.K."/>
            <person name="Solomon K.V."/>
            <person name="De Groot R."/>
            <person name="Kuo A."/>
            <person name="Mondo S.J."/>
            <person name="Salamov A.A."/>
            <person name="Labutti K."/>
            <person name="Zhao Z."/>
            <person name="Chiniquy J."/>
            <person name="Barry K."/>
            <person name="Brewer H.M."/>
            <person name="Purvine S.O."/>
            <person name="Wright A.T."/>
            <person name="Boxma B."/>
            <person name="Van Alen T."/>
            <person name="Hackstein J.H."/>
            <person name="Baker S.E."/>
            <person name="Grigoriev I.V."/>
            <person name="O'Malley M.A."/>
        </authorList>
    </citation>
    <scope>NUCLEOTIDE SEQUENCE [LARGE SCALE GENOMIC DNA]</scope>
    <source>
        <strain evidence="2 3">S4</strain>
    </source>
</reference>